<keyword evidence="10" id="KW-0378">Hydrolase</keyword>
<dbReference type="GO" id="GO:0036402">
    <property type="term" value="F:proteasome-activating activity"/>
    <property type="evidence" value="ECO:0007669"/>
    <property type="project" value="UniProtKB-UniRule"/>
</dbReference>
<keyword evidence="10" id="KW-0645">Protease</keyword>
<keyword evidence="11" id="KW-1185">Reference proteome</keyword>
<evidence type="ECO:0000256" key="7">
    <source>
        <dbReference type="HAMAP-Rule" id="MF_00249"/>
    </source>
</evidence>
<evidence type="ECO:0000259" key="9">
    <source>
        <dbReference type="SMART" id="SM01086"/>
    </source>
</evidence>
<dbReference type="InterPro" id="IPR019489">
    <property type="entry name" value="Clp_ATPase_C"/>
</dbReference>
<dbReference type="GO" id="GO:0005524">
    <property type="term" value="F:ATP binding"/>
    <property type="evidence" value="ECO:0007669"/>
    <property type="project" value="UniProtKB-UniRule"/>
</dbReference>
<feature type="binding site" evidence="7">
    <location>
        <position position="312"/>
    </location>
    <ligand>
        <name>ATP</name>
        <dbReference type="ChEBI" id="CHEBI:30616"/>
    </ligand>
</feature>
<evidence type="ECO:0000313" key="11">
    <source>
        <dbReference type="Proteomes" id="UP000038011"/>
    </source>
</evidence>
<comment type="similarity">
    <text evidence="2 7">Belongs to the ClpX chaperone family. HslU subfamily.</text>
</comment>
<feature type="domain" description="Clp ATPase C-terminal" evidence="9">
    <location>
        <begin position="326"/>
        <end position="420"/>
    </location>
</feature>
<dbReference type="PANTHER" id="PTHR48102:SF3">
    <property type="entry name" value="ATP-DEPENDENT PROTEASE ATPASE SUBUNIT HSLU"/>
    <property type="match status" value="1"/>
</dbReference>
<sequence>MSVYSPRETVSELDRHIIGQKDAKRAVAIALRNRWRRLQLDGDLREEVMPKNILMIGPTGVGKTEISRRLAKLVGAPFVKIEATKFTEVGYVGRDVEQIIRDLVEIGIGLVREKKRAEVNAKAHLNAEERVLDALVGSTSSPATRDSFRKKLREGSLDDKEIEVEVADTATPGGFEIPGMPGANIGMINIGDLMGKAFGGRTKKIKTTVRDSYKHLVNDESDKLLDEEKLVEEAIKSVENDGIVFLDEIDKIAAGNERSGAGVSREGVQRDLLPLVEGTTVATKHGPVKTDHILFIASGAFHVAKPSDLLPELQGRLPIRVELRALTKEDFKRILTETDASLIKQYIALMATEDVTLEFTDDAIDALADIAVDLNSTVENIGARRLQTVMERVLDEISYEAPDKSGSSFTIDADYVRQSVGELARDADLSRFIL</sequence>
<dbReference type="PATRIC" id="fig|1514904.3.peg.3001"/>
<feature type="binding site" evidence="7">
    <location>
        <begin position="60"/>
        <end position="65"/>
    </location>
    <ligand>
        <name>ATP</name>
        <dbReference type="ChEBI" id="CHEBI:30616"/>
    </ligand>
</feature>
<dbReference type="AlphaFoldDB" id="A0A0M9GNS2"/>
<dbReference type="InterPro" id="IPR003959">
    <property type="entry name" value="ATPase_AAA_core"/>
</dbReference>
<dbReference type="CDD" id="cd19498">
    <property type="entry name" value="RecA-like_HslU"/>
    <property type="match status" value="1"/>
</dbReference>
<dbReference type="OrthoDB" id="9804062at2"/>
<dbReference type="Gene3D" id="3.40.50.300">
    <property type="entry name" value="P-loop containing nucleotide triphosphate hydrolases"/>
    <property type="match status" value="2"/>
</dbReference>
<dbReference type="Pfam" id="PF00004">
    <property type="entry name" value="AAA"/>
    <property type="match status" value="1"/>
</dbReference>
<dbReference type="FunFam" id="3.40.50.300:FF:000213">
    <property type="entry name" value="ATP-dependent protease ATPase subunit HslU"/>
    <property type="match status" value="1"/>
</dbReference>
<dbReference type="GO" id="GO:0043335">
    <property type="term" value="P:protein unfolding"/>
    <property type="evidence" value="ECO:0007669"/>
    <property type="project" value="UniProtKB-UniRule"/>
</dbReference>
<comment type="subunit">
    <text evidence="7">A double ring-shaped homohexamer of HslV is capped on each side by a ring-shaped HslU homohexamer. The assembly of the HslU/HslV complex is dependent on binding of ATP.</text>
</comment>
<dbReference type="RefSeq" id="WP_053998254.1">
    <property type="nucleotide sequence ID" value="NZ_JXMU01000005.1"/>
</dbReference>
<evidence type="ECO:0000256" key="2">
    <source>
        <dbReference type="ARBA" id="ARBA00009771"/>
    </source>
</evidence>
<evidence type="ECO:0000256" key="1">
    <source>
        <dbReference type="ARBA" id="ARBA00004496"/>
    </source>
</evidence>
<dbReference type="NCBIfam" id="TIGR00390">
    <property type="entry name" value="hslU"/>
    <property type="match status" value="1"/>
</dbReference>
<dbReference type="InterPro" id="IPR027417">
    <property type="entry name" value="P-loop_NTPase"/>
</dbReference>
<gene>
    <name evidence="7" type="primary">hslU</name>
    <name evidence="10" type="ORF">SU32_05040</name>
</gene>
<comment type="function">
    <text evidence="7">ATPase subunit of a proteasome-like degradation complex; this subunit has chaperone activity. The binding of ATP and its subsequent hydrolysis by HslU are essential for unfolding of protein substrates subsequently hydrolyzed by HslV. HslU recognizes the N-terminal part of its protein substrates and unfolds these before they are guided to HslV for hydrolysis.</text>
</comment>
<evidence type="ECO:0000256" key="6">
    <source>
        <dbReference type="ARBA" id="ARBA00023186"/>
    </source>
</evidence>
<feature type="binding site" evidence="7">
    <location>
        <position position="247"/>
    </location>
    <ligand>
        <name>ATP</name>
        <dbReference type="ChEBI" id="CHEBI:30616"/>
    </ligand>
</feature>
<keyword evidence="4 7" id="KW-0547">Nucleotide-binding</keyword>
<dbReference type="Pfam" id="PF07724">
    <property type="entry name" value="AAA_2"/>
    <property type="match status" value="1"/>
</dbReference>
<dbReference type="NCBIfam" id="NF003544">
    <property type="entry name" value="PRK05201.1"/>
    <property type="match status" value="1"/>
</dbReference>
<dbReference type="HAMAP" id="MF_00249">
    <property type="entry name" value="HslU"/>
    <property type="match status" value="1"/>
</dbReference>
<comment type="caution">
    <text evidence="10">The sequence shown here is derived from an EMBL/GenBank/DDBJ whole genome shotgun (WGS) entry which is preliminary data.</text>
</comment>
<evidence type="ECO:0000256" key="5">
    <source>
        <dbReference type="ARBA" id="ARBA00022840"/>
    </source>
</evidence>
<dbReference type="InterPro" id="IPR004491">
    <property type="entry name" value="HslU"/>
</dbReference>
<feature type="binding site" evidence="7">
    <location>
        <position position="384"/>
    </location>
    <ligand>
        <name>ATP</name>
        <dbReference type="ChEBI" id="CHEBI:30616"/>
    </ligand>
</feature>
<dbReference type="GO" id="GO:0016887">
    <property type="term" value="F:ATP hydrolysis activity"/>
    <property type="evidence" value="ECO:0007669"/>
    <property type="project" value="InterPro"/>
</dbReference>
<dbReference type="Pfam" id="PF10431">
    <property type="entry name" value="ClpB_D2-small"/>
    <property type="match status" value="1"/>
</dbReference>
<evidence type="ECO:0000256" key="3">
    <source>
        <dbReference type="ARBA" id="ARBA00022490"/>
    </source>
</evidence>
<dbReference type="EMBL" id="JXMU01000005">
    <property type="protein sequence ID" value="KPB02120.1"/>
    <property type="molecule type" value="Genomic_DNA"/>
</dbReference>
<reference evidence="10 11" key="1">
    <citation type="submission" date="2015-01" db="EMBL/GenBank/DDBJ databases">
        <title>Ahrensia donghaiensis sp. nov., a novel dimethylsulphoniopropionate-cleavage bacterium isolated from seawater and emended descriptions of the genus Ahrensia and Ahrensia kielensis.</title>
        <authorList>
            <person name="Liu J."/>
        </authorList>
    </citation>
    <scope>NUCLEOTIDE SEQUENCE [LARGE SCALE GENOMIC DNA]</scope>
    <source>
        <strain evidence="10 11">LZD062</strain>
    </source>
</reference>
<evidence type="ECO:0000259" key="8">
    <source>
        <dbReference type="SMART" id="SM00382"/>
    </source>
</evidence>
<dbReference type="SMART" id="SM00382">
    <property type="entry name" value="AAA"/>
    <property type="match status" value="1"/>
</dbReference>
<keyword evidence="6 7" id="KW-0143">Chaperone</keyword>
<dbReference type="PANTHER" id="PTHR48102">
    <property type="entry name" value="ATP-DEPENDENT CLP PROTEASE ATP-BINDING SUBUNIT CLPX-LIKE, MITOCHONDRIAL-RELATED"/>
    <property type="match status" value="1"/>
</dbReference>
<keyword evidence="3 7" id="KW-0963">Cytoplasm</keyword>
<keyword evidence="5 7" id="KW-0067">ATP-binding</keyword>
<comment type="subcellular location">
    <subcellularLocation>
        <location evidence="1 7">Cytoplasm</location>
    </subcellularLocation>
</comment>
<dbReference type="GO" id="GO:0008233">
    <property type="term" value="F:peptidase activity"/>
    <property type="evidence" value="ECO:0007669"/>
    <property type="project" value="UniProtKB-KW"/>
</dbReference>
<dbReference type="InterPro" id="IPR050052">
    <property type="entry name" value="ATP-dep_Clp_protease_ClpX"/>
</dbReference>
<accession>A0A0M9GNS2</accession>
<organism evidence="10 11">
    <name type="scientific">Ahrensia marina</name>
    <dbReference type="NCBI Taxonomy" id="1514904"/>
    <lineage>
        <taxon>Bacteria</taxon>
        <taxon>Pseudomonadati</taxon>
        <taxon>Pseudomonadota</taxon>
        <taxon>Alphaproteobacteria</taxon>
        <taxon>Hyphomicrobiales</taxon>
        <taxon>Ahrensiaceae</taxon>
        <taxon>Ahrensia</taxon>
    </lineage>
</organism>
<evidence type="ECO:0000313" key="10">
    <source>
        <dbReference type="EMBL" id="KPB02120.1"/>
    </source>
</evidence>
<protein>
    <recommendedName>
        <fullName evidence="7">ATP-dependent protease ATPase subunit HslU</fullName>
    </recommendedName>
    <alternativeName>
        <fullName evidence="7">Unfoldase HslU</fullName>
    </alternativeName>
</protein>
<dbReference type="SUPFAM" id="SSF52540">
    <property type="entry name" value="P-loop containing nucleoside triphosphate hydrolases"/>
    <property type="match status" value="1"/>
</dbReference>
<dbReference type="FunFam" id="3.40.50.300:FF:000220">
    <property type="entry name" value="ATP-dependent protease ATPase subunit HslU"/>
    <property type="match status" value="1"/>
</dbReference>
<feature type="domain" description="AAA+ ATPase" evidence="8">
    <location>
        <begin position="49"/>
        <end position="307"/>
    </location>
</feature>
<name>A0A0M9GNS2_9HYPH</name>
<dbReference type="SMART" id="SM01086">
    <property type="entry name" value="ClpB_D2-small"/>
    <property type="match status" value="1"/>
</dbReference>
<dbReference type="InterPro" id="IPR003593">
    <property type="entry name" value="AAA+_ATPase"/>
</dbReference>
<evidence type="ECO:0000256" key="4">
    <source>
        <dbReference type="ARBA" id="ARBA00022741"/>
    </source>
</evidence>
<feature type="binding site" evidence="7">
    <location>
        <position position="18"/>
    </location>
    <ligand>
        <name>ATP</name>
        <dbReference type="ChEBI" id="CHEBI:30616"/>
    </ligand>
</feature>
<dbReference type="STRING" id="1514904.SU32_05040"/>
<dbReference type="Proteomes" id="UP000038011">
    <property type="component" value="Unassembled WGS sequence"/>
</dbReference>
<proteinExistence type="inferred from homology"/>
<dbReference type="GO" id="GO:0009376">
    <property type="term" value="C:HslUV protease complex"/>
    <property type="evidence" value="ECO:0007669"/>
    <property type="project" value="UniProtKB-UniRule"/>
</dbReference>
<dbReference type="Gene3D" id="1.10.8.60">
    <property type="match status" value="1"/>
</dbReference>